<dbReference type="EMBL" id="KN822098">
    <property type="protein sequence ID" value="KIM57599.1"/>
    <property type="molecule type" value="Genomic_DNA"/>
</dbReference>
<feature type="compositionally biased region" description="Low complexity" evidence="1">
    <location>
        <begin position="58"/>
        <end position="75"/>
    </location>
</feature>
<sequence length="180" mass="20212">MQGLPPKPDFPARPPAQTSDDRRASGGRSSPDRYVPRDDWRDRDQRSYRPRDPPRSPPSRARPTSPRQRSPSPSRYPREPKKPTQPYLPVIPRYNPGPPFSKALLVGADYDRFDAYRVHVASEQCKAGKAWRRAVHELEMATLELKTAQSRRELAEGLRKRAHAGLLGIGATTPGDAVSV</sequence>
<feature type="compositionally biased region" description="Pro residues" evidence="1">
    <location>
        <begin position="1"/>
        <end position="14"/>
    </location>
</feature>
<feature type="compositionally biased region" description="Basic and acidic residues" evidence="1">
    <location>
        <begin position="19"/>
        <end position="54"/>
    </location>
</feature>
<dbReference type="OrthoDB" id="3269397at2759"/>
<feature type="region of interest" description="Disordered" evidence="1">
    <location>
        <begin position="1"/>
        <end position="93"/>
    </location>
</feature>
<dbReference type="AlphaFoldDB" id="A0A0C3DN21"/>
<dbReference type="InParanoid" id="A0A0C3DN21"/>
<accession>A0A0C3DN21</accession>
<dbReference type="HOGENOM" id="CLU_1497100_0_0_1"/>
<keyword evidence="3" id="KW-1185">Reference proteome</keyword>
<gene>
    <name evidence="2" type="ORF">SCLCIDRAFT_130003</name>
</gene>
<reference evidence="3" key="2">
    <citation type="submission" date="2015-01" db="EMBL/GenBank/DDBJ databases">
        <title>Evolutionary Origins and Diversification of the Mycorrhizal Mutualists.</title>
        <authorList>
            <consortium name="DOE Joint Genome Institute"/>
            <consortium name="Mycorrhizal Genomics Consortium"/>
            <person name="Kohler A."/>
            <person name="Kuo A."/>
            <person name="Nagy L.G."/>
            <person name="Floudas D."/>
            <person name="Copeland A."/>
            <person name="Barry K.W."/>
            <person name="Cichocki N."/>
            <person name="Veneault-Fourrey C."/>
            <person name="LaButti K."/>
            <person name="Lindquist E.A."/>
            <person name="Lipzen A."/>
            <person name="Lundell T."/>
            <person name="Morin E."/>
            <person name="Murat C."/>
            <person name="Riley R."/>
            <person name="Ohm R."/>
            <person name="Sun H."/>
            <person name="Tunlid A."/>
            <person name="Henrissat B."/>
            <person name="Grigoriev I.V."/>
            <person name="Hibbett D.S."/>
            <person name="Martin F."/>
        </authorList>
    </citation>
    <scope>NUCLEOTIDE SEQUENCE [LARGE SCALE GENOMIC DNA]</scope>
    <source>
        <strain evidence="3">Foug A</strain>
    </source>
</reference>
<dbReference type="STRING" id="1036808.A0A0C3DN21"/>
<protein>
    <submittedName>
        <fullName evidence="2">Uncharacterized protein</fullName>
    </submittedName>
</protein>
<name>A0A0C3DN21_9AGAM</name>
<reference evidence="2 3" key="1">
    <citation type="submission" date="2014-04" db="EMBL/GenBank/DDBJ databases">
        <authorList>
            <consortium name="DOE Joint Genome Institute"/>
            <person name="Kuo A."/>
            <person name="Kohler A."/>
            <person name="Nagy L.G."/>
            <person name="Floudas D."/>
            <person name="Copeland A."/>
            <person name="Barry K.W."/>
            <person name="Cichocki N."/>
            <person name="Veneault-Fourrey C."/>
            <person name="LaButti K."/>
            <person name="Lindquist E.A."/>
            <person name="Lipzen A."/>
            <person name="Lundell T."/>
            <person name="Morin E."/>
            <person name="Murat C."/>
            <person name="Sun H."/>
            <person name="Tunlid A."/>
            <person name="Henrissat B."/>
            <person name="Grigoriev I.V."/>
            <person name="Hibbett D.S."/>
            <person name="Martin F."/>
            <person name="Nordberg H.P."/>
            <person name="Cantor M.N."/>
            <person name="Hua S.X."/>
        </authorList>
    </citation>
    <scope>NUCLEOTIDE SEQUENCE [LARGE SCALE GENOMIC DNA]</scope>
    <source>
        <strain evidence="2 3">Foug A</strain>
    </source>
</reference>
<evidence type="ECO:0000256" key="1">
    <source>
        <dbReference type="SAM" id="MobiDB-lite"/>
    </source>
</evidence>
<proteinExistence type="predicted"/>
<evidence type="ECO:0000313" key="2">
    <source>
        <dbReference type="EMBL" id="KIM57599.1"/>
    </source>
</evidence>
<organism evidence="2 3">
    <name type="scientific">Scleroderma citrinum Foug A</name>
    <dbReference type="NCBI Taxonomy" id="1036808"/>
    <lineage>
        <taxon>Eukaryota</taxon>
        <taxon>Fungi</taxon>
        <taxon>Dikarya</taxon>
        <taxon>Basidiomycota</taxon>
        <taxon>Agaricomycotina</taxon>
        <taxon>Agaricomycetes</taxon>
        <taxon>Agaricomycetidae</taxon>
        <taxon>Boletales</taxon>
        <taxon>Sclerodermatineae</taxon>
        <taxon>Sclerodermataceae</taxon>
        <taxon>Scleroderma</taxon>
    </lineage>
</organism>
<dbReference type="Proteomes" id="UP000053989">
    <property type="component" value="Unassembled WGS sequence"/>
</dbReference>
<evidence type="ECO:0000313" key="3">
    <source>
        <dbReference type="Proteomes" id="UP000053989"/>
    </source>
</evidence>